<evidence type="ECO:0000313" key="2">
    <source>
        <dbReference type="Proteomes" id="UP000002872"/>
    </source>
</evidence>
<dbReference type="InParanoid" id="I3EJZ3"/>
<dbReference type="Proteomes" id="UP000002872">
    <property type="component" value="Unassembled WGS sequence"/>
</dbReference>
<dbReference type="AlphaFoldDB" id="I3EJZ3"/>
<accession>I3EJZ3</accession>
<organism evidence="1 2">
    <name type="scientific">Nematocida parisii (strain ERTm3)</name>
    <name type="common">Nematode killer fungus</name>
    <dbReference type="NCBI Taxonomy" id="935791"/>
    <lineage>
        <taxon>Eukaryota</taxon>
        <taxon>Fungi</taxon>
        <taxon>Fungi incertae sedis</taxon>
        <taxon>Microsporidia</taxon>
        <taxon>Nematocida</taxon>
    </lineage>
</organism>
<dbReference type="HOGENOM" id="CLU_158113_0_0_1"/>
<proteinExistence type="predicted"/>
<keyword evidence="2" id="KW-1185">Reference proteome</keyword>
<evidence type="ECO:0000313" key="1">
    <source>
        <dbReference type="EMBL" id="EIJ89540.1"/>
    </source>
</evidence>
<name>I3EJZ3_NEMP3</name>
<dbReference type="EMBL" id="GL870876">
    <property type="protein sequence ID" value="EIJ89540.1"/>
    <property type="molecule type" value="Genomic_DNA"/>
</dbReference>
<sequence>MAQINLDEKATKYATCVWKTAKIMEKYLNMPEEDLRTRHVDYSHKVLKNIIMLEVETKAPSDEINKSNNSESTENSVITSVYSRFCLFITVGIHMALRALSIKN</sequence>
<reference evidence="1" key="1">
    <citation type="submission" date="2011-01" db="EMBL/GenBank/DDBJ databases">
        <title>The Genome Sequence of Nematocida parisii strain ERTm3.</title>
        <authorList>
            <consortium name="The Broad Institute Genome Sequencing Platform"/>
            <consortium name="The Broad Institute Genome Sequencing Center for Infectious Disease"/>
            <person name="Cuomo C."/>
            <person name="Troemel E."/>
            <person name="Young S.K."/>
            <person name="Zeng Q."/>
            <person name="Gargeya S."/>
            <person name="Fitzgerald M."/>
            <person name="Haas B."/>
            <person name="Abouelleil A."/>
            <person name="Alvarado L."/>
            <person name="Arachchi H.M."/>
            <person name="Berlin A."/>
            <person name="Chapman S.B."/>
            <person name="Gearin G."/>
            <person name="Goldberg J."/>
            <person name="Griggs A."/>
            <person name="Gujja S."/>
            <person name="Hansen M."/>
            <person name="Heiman D."/>
            <person name="Howarth C."/>
            <person name="Larimer J."/>
            <person name="Lui A."/>
            <person name="MacDonald P.J.P."/>
            <person name="McCowen C."/>
            <person name="Montmayeur A."/>
            <person name="Murphy C."/>
            <person name="Neiman D."/>
            <person name="Pearson M."/>
            <person name="Priest M."/>
            <person name="Roberts A."/>
            <person name="Saif S."/>
            <person name="Shea T."/>
            <person name="Sisk P."/>
            <person name="Stolte C."/>
            <person name="Sykes S."/>
            <person name="Wortman J."/>
            <person name="Nusbaum C."/>
            <person name="Birren B."/>
        </authorList>
    </citation>
    <scope>NUCLEOTIDE SEQUENCE</scope>
    <source>
        <strain evidence="1">ERTm3</strain>
    </source>
</reference>
<protein>
    <submittedName>
        <fullName evidence="1">Uncharacterized protein</fullName>
    </submittedName>
</protein>
<dbReference type="VEuPathDB" id="MicrosporidiaDB:NEQG_00310"/>
<gene>
    <name evidence="1" type="ORF">NEQG_00310</name>
</gene>